<name>A0A0C9W8D7_9AGAM</name>
<dbReference type="Pfam" id="PF00069">
    <property type="entry name" value="Pkinase"/>
    <property type="match status" value="1"/>
</dbReference>
<dbReference type="SMART" id="SM00220">
    <property type="entry name" value="S_TKc"/>
    <property type="match status" value="1"/>
</dbReference>
<keyword evidence="8" id="KW-1185">Reference proteome</keyword>
<evidence type="ECO:0000313" key="8">
    <source>
        <dbReference type="Proteomes" id="UP000053820"/>
    </source>
</evidence>
<dbReference type="AlphaFoldDB" id="A0A0C9W8D7"/>
<dbReference type="InterPro" id="IPR050205">
    <property type="entry name" value="CDPK_Ser/Thr_kinases"/>
</dbReference>
<reference evidence="7 8" key="1">
    <citation type="submission" date="2014-04" db="EMBL/GenBank/DDBJ databases">
        <title>Evolutionary Origins and Diversification of the Mycorrhizal Mutualists.</title>
        <authorList>
            <consortium name="DOE Joint Genome Institute"/>
            <consortium name="Mycorrhizal Genomics Consortium"/>
            <person name="Kohler A."/>
            <person name="Kuo A."/>
            <person name="Nagy L.G."/>
            <person name="Floudas D."/>
            <person name="Copeland A."/>
            <person name="Barry K.W."/>
            <person name="Cichocki N."/>
            <person name="Veneault-Fourrey C."/>
            <person name="LaButti K."/>
            <person name="Lindquist E.A."/>
            <person name="Lipzen A."/>
            <person name="Lundell T."/>
            <person name="Morin E."/>
            <person name="Murat C."/>
            <person name="Riley R."/>
            <person name="Ohm R."/>
            <person name="Sun H."/>
            <person name="Tunlid A."/>
            <person name="Henrissat B."/>
            <person name="Grigoriev I.V."/>
            <person name="Hibbett D.S."/>
            <person name="Martin F."/>
        </authorList>
    </citation>
    <scope>NUCLEOTIDE SEQUENCE [LARGE SCALE GENOMIC DNA]</scope>
    <source>
        <strain evidence="7 8">MD-312</strain>
    </source>
</reference>
<dbReference type="PANTHER" id="PTHR24349">
    <property type="entry name" value="SERINE/THREONINE-PROTEIN KINASE"/>
    <property type="match status" value="1"/>
</dbReference>
<evidence type="ECO:0000256" key="5">
    <source>
        <dbReference type="ARBA" id="ARBA00022840"/>
    </source>
</evidence>
<evidence type="ECO:0000259" key="6">
    <source>
        <dbReference type="PROSITE" id="PS50011"/>
    </source>
</evidence>
<dbReference type="HOGENOM" id="CLU_900116_0_0_1"/>
<evidence type="ECO:0000313" key="7">
    <source>
        <dbReference type="EMBL" id="KIJ59291.1"/>
    </source>
</evidence>
<dbReference type="Gene3D" id="1.10.510.10">
    <property type="entry name" value="Transferase(Phosphotransferase) domain 1"/>
    <property type="match status" value="1"/>
</dbReference>
<dbReference type="SUPFAM" id="SSF56112">
    <property type="entry name" value="Protein kinase-like (PK-like)"/>
    <property type="match status" value="1"/>
</dbReference>
<dbReference type="InterPro" id="IPR008271">
    <property type="entry name" value="Ser/Thr_kinase_AS"/>
</dbReference>
<dbReference type="GO" id="GO:0004674">
    <property type="term" value="F:protein serine/threonine kinase activity"/>
    <property type="evidence" value="ECO:0007669"/>
    <property type="project" value="UniProtKB-KW"/>
</dbReference>
<sequence length="312" mass="34693">MYNLVTGAGELAKALDPNKGGSLLEIKNAACGVVTLNSQTHLAKTAIEEDAEEDEYVEESDDFGIFGADDIQDILRQMNYKIDYIADGHPRLAVVSSKVGRSTKYLKFVEDGHDEVKILQHLSSIRSPTNHTISNIRFWPVHGGTVICMPVAGGWLTSLRNPDKHMGSVAQQLFEAVAFMHEQNVAHLDLKSQNIVIPRHGGRLSIIDFNASVLVKSPTQKFRGIVGTDHYIPPEVHVGKFNPIRADLWTCGKTLRQLCSRCKDSPYRSFLLEITDALMKDDPDERPMMSTVLRWMSSRSCNSSPNIGTPVY</sequence>
<accession>A0A0C9W8D7</accession>
<organism evidence="7 8">
    <name type="scientific">Hydnomerulius pinastri MD-312</name>
    <dbReference type="NCBI Taxonomy" id="994086"/>
    <lineage>
        <taxon>Eukaryota</taxon>
        <taxon>Fungi</taxon>
        <taxon>Dikarya</taxon>
        <taxon>Basidiomycota</taxon>
        <taxon>Agaricomycotina</taxon>
        <taxon>Agaricomycetes</taxon>
        <taxon>Agaricomycetidae</taxon>
        <taxon>Boletales</taxon>
        <taxon>Boletales incertae sedis</taxon>
        <taxon>Leucogyrophana</taxon>
    </lineage>
</organism>
<gene>
    <name evidence="7" type="ORF">HYDPIDRAFT_118729</name>
</gene>
<keyword evidence="3" id="KW-0547">Nucleotide-binding</keyword>
<dbReference type="OrthoDB" id="2620952at2759"/>
<dbReference type="Proteomes" id="UP000053820">
    <property type="component" value="Unassembled WGS sequence"/>
</dbReference>
<dbReference type="EMBL" id="KN839892">
    <property type="protein sequence ID" value="KIJ59291.1"/>
    <property type="molecule type" value="Genomic_DNA"/>
</dbReference>
<dbReference type="InterPro" id="IPR011009">
    <property type="entry name" value="Kinase-like_dom_sf"/>
</dbReference>
<keyword evidence="1" id="KW-0723">Serine/threonine-protein kinase</keyword>
<protein>
    <recommendedName>
        <fullName evidence="6">Protein kinase domain-containing protein</fullName>
    </recommendedName>
</protein>
<keyword evidence="2" id="KW-0808">Transferase</keyword>
<evidence type="ECO:0000256" key="3">
    <source>
        <dbReference type="ARBA" id="ARBA00022741"/>
    </source>
</evidence>
<keyword evidence="4" id="KW-0418">Kinase</keyword>
<feature type="domain" description="Protein kinase" evidence="6">
    <location>
        <begin position="9"/>
        <end position="312"/>
    </location>
</feature>
<proteinExistence type="predicted"/>
<keyword evidence="5" id="KW-0067">ATP-binding</keyword>
<dbReference type="GO" id="GO:0005524">
    <property type="term" value="F:ATP binding"/>
    <property type="evidence" value="ECO:0007669"/>
    <property type="project" value="UniProtKB-KW"/>
</dbReference>
<dbReference type="PROSITE" id="PS00108">
    <property type="entry name" value="PROTEIN_KINASE_ST"/>
    <property type="match status" value="1"/>
</dbReference>
<evidence type="ECO:0000256" key="4">
    <source>
        <dbReference type="ARBA" id="ARBA00022777"/>
    </source>
</evidence>
<dbReference type="InterPro" id="IPR000719">
    <property type="entry name" value="Prot_kinase_dom"/>
</dbReference>
<evidence type="ECO:0000256" key="2">
    <source>
        <dbReference type="ARBA" id="ARBA00022679"/>
    </source>
</evidence>
<evidence type="ECO:0000256" key="1">
    <source>
        <dbReference type="ARBA" id="ARBA00022527"/>
    </source>
</evidence>
<dbReference type="PROSITE" id="PS50011">
    <property type="entry name" value="PROTEIN_KINASE_DOM"/>
    <property type="match status" value="1"/>
</dbReference>